<evidence type="ECO:0000313" key="3">
    <source>
        <dbReference type="Proteomes" id="UP000499080"/>
    </source>
</evidence>
<accession>A0A4Y2RXI3</accession>
<feature type="region of interest" description="Disordered" evidence="1">
    <location>
        <begin position="98"/>
        <end position="138"/>
    </location>
</feature>
<sequence>MRFRGLRSSYWGLRKESDSQAKTPQKTLYGRFSIPRNLRNWLQGKRSRLKFAVPIVWREPTNHVTDYYFCLTDVKGFSSKSKHCIQYPNLHSAMRPVPYSGDLPIPTAPDKYTVDSEEDTSDEPNHQDPDFQPSTSMTCSHHEITQAELNDLV</sequence>
<evidence type="ECO:0000256" key="1">
    <source>
        <dbReference type="SAM" id="MobiDB-lite"/>
    </source>
</evidence>
<dbReference type="EMBL" id="BGPR01018896">
    <property type="protein sequence ID" value="GBN80431.1"/>
    <property type="molecule type" value="Genomic_DNA"/>
</dbReference>
<reference evidence="2 3" key="1">
    <citation type="journal article" date="2019" name="Sci. Rep.">
        <title>Orb-weaving spider Araneus ventricosus genome elucidates the spidroin gene catalogue.</title>
        <authorList>
            <person name="Kono N."/>
            <person name="Nakamura H."/>
            <person name="Ohtoshi R."/>
            <person name="Moran D.A.P."/>
            <person name="Shinohara A."/>
            <person name="Yoshida Y."/>
            <person name="Fujiwara M."/>
            <person name="Mori M."/>
            <person name="Tomita M."/>
            <person name="Arakawa K."/>
        </authorList>
    </citation>
    <scope>NUCLEOTIDE SEQUENCE [LARGE SCALE GENOMIC DNA]</scope>
</reference>
<keyword evidence="3" id="KW-1185">Reference proteome</keyword>
<dbReference type="AlphaFoldDB" id="A0A4Y2RXI3"/>
<protein>
    <submittedName>
        <fullName evidence="2">Uncharacterized protein</fullName>
    </submittedName>
</protein>
<proteinExistence type="predicted"/>
<name>A0A4Y2RXI3_ARAVE</name>
<organism evidence="2 3">
    <name type="scientific">Araneus ventricosus</name>
    <name type="common">Orbweaver spider</name>
    <name type="synonym">Epeira ventricosa</name>
    <dbReference type="NCBI Taxonomy" id="182803"/>
    <lineage>
        <taxon>Eukaryota</taxon>
        <taxon>Metazoa</taxon>
        <taxon>Ecdysozoa</taxon>
        <taxon>Arthropoda</taxon>
        <taxon>Chelicerata</taxon>
        <taxon>Arachnida</taxon>
        <taxon>Araneae</taxon>
        <taxon>Araneomorphae</taxon>
        <taxon>Entelegynae</taxon>
        <taxon>Araneoidea</taxon>
        <taxon>Araneidae</taxon>
        <taxon>Araneus</taxon>
    </lineage>
</organism>
<gene>
    <name evidence="2" type="ORF">AVEN_6011_1</name>
</gene>
<dbReference type="Proteomes" id="UP000499080">
    <property type="component" value="Unassembled WGS sequence"/>
</dbReference>
<evidence type="ECO:0000313" key="2">
    <source>
        <dbReference type="EMBL" id="GBN80431.1"/>
    </source>
</evidence>
<comment type="caution">
    <text evidence="2">The sequence shown here is derived from an EMBL/GenBank/DDBJ whole genome shotgun (WGS) entry which is preliminary data.</text>
</comment>
<dbReference type="OrthoDB" id="8063408at2759"/>